<accession>A0A8H7WDS8</accession>
<evidence type="ECO:0000256" key="2">
    <source>
        <dbReference type="SAM" id="Phobius"/>
    </source>
</evidence>
<dbReference type="Proteomes" id="UP000664132">
    <property type="component" value="Unassembled WGS sequence"/>
</dbReference>
<sequence>MARPDRRNSSLQFGDMPVQSPDNEFLRPNKFNWADEVGEEENVENELGQSADGVADVDGTLEDTPVNQEQAGDAIVQDDLATLEDEVKVPNQDTLEVSEQAEDSNLQDNPATFEAETVRPMEEDTVGLEQVGAPNVRDGIATFETEIATPGKITVADPEYTEDPIVQDALKTPILEVAIQEDLMEGVEDKLVTPEIQSVDGMEIEEDPELPENVQDHLGHSEEDQDDGTVVEDPTLVPASDSIVSEHSDTLDSTAKGCPSVEADMDNKDTDAVESPARPQKCLSSSPQQSTEKVLGNKPAVPVMTYAKIAAAGAAAMSPEPVPMSSAVRKDIEKTPIKTPSKTPANVRSTPVRHVYTSTRITPDVPKSFEKDISTRASPFAAPDAAAPVDLGWESIPTEAREKPKQWTTVSTPRKTRKTPLTTPIQSAQQPSIIGDKDDDNEEDSNTLASPSSAVPNTPTKSKSKSQRRRAKIKAAKAAQALASATASVPVVEMEAEATGLERKVEKEEVSRDQQFTDNADAGSIEAPEVETGKRVIKAIIDTAGVEVAESSAVDMEIEVEEEIEVIALARDEIVEPATGRSSIALFIAMLLMAWVVYSFVYYMPDILEYLKESLRSDVPDL</sequence>
<evidence type="ECO:0000313" key="3">
    <source>
        <dbReference type="EMBL" id="KAG4423026.1"/>
    </source>
</evidence>
<feature type="region of interest" description="Disordered" evidence="1">
    <location>
        <begin position="189"/>
        <end position="296"/>
    </location>
</feature>
<keyword evidence="2" id="KW-1133">Transmembrane helix</keyword>
<feature type="compositionally biased region" description="Polar residues" evidence="1">
    <location>
        <begin position="338"/>
        <end position="349"/>
    </location>
</feature>
<feature type="transmembrane region" description="Helical" evidence="2">
    <location>
        <begin position="584"/>
        <end position="604"/>
    </location>
</feature>
<keyword evidence="2" id="KW-0812">Transmembrane</keyword>
<dbReference type="EMBL" id="JAFJYH010000040">
    <property type="protein sequence ID" value="KAG4423026.1"/>
    <property type="molecule type" value="Genomic_DNA"/>
</dbReference>
<comment type="caution">
    <text evidence="3">The sequence shown here is derived from an EMBL/GenBank/DDBJ whole genome shotgun (WGS) entry which is preliminary data.</text>
</comment>
<reference evidence="3" key="1">
    <citation type="submission" date="2021-02" db="EMBL/GenBank/DDBJ databases">
        <title>Genome sequence Cadophora malorum strain M34.</title>
        <authorList>
            <person name="Stefanovic E."/>
            <person name="Vu D."/>
            <person name="Scully C."/>
            <person name="Dijksterhuis J."/>
            <person name="Roader J."/>
            <person name="Houbraken J."/>
        </authorList>
    </citation>
    <scope>NUCLEOTIDE SEQUENCE</scope>
    <source>
        <strain evidence="3">M34</strain>
    </source>
</reference>
<dbReference type="AlphaFoldDB" id="A0A8H7WDS8"/>
<feature type="compositionally biased region" description="Polar residues" evidence="1">
    <location>
        <begin position="282"/>
        <end position="292"/>
    </location>
</feature>
<feature type="region of interest" description="Disordered" evidence="1">
    <location>
        <begin position="332"/>
        <end position="475"/>
    </location>
</feature>
<evidence type="ECO:0000256" key="1">
    <source>
        <dbReference type="SAM" id="MobiDB-lite"/>
    </source>
</evidence>
<organism evidence="3 4">
    <name type="scientific">Cadophora malorum</name>
    <dbReference type="NCBI Taxonomy" id="108018"/>
    <lineage>
        <taxon>Eukaryota</taxon>
        <taxon>Fungi</taxon>
        <taxon>Dikarya</taxon>
        <taxon>Ascomycota</taxon>
        <taxon>Pezizomycotina</taxon>
        <taxon>Leotiomycetes</taxon>
        <taxon>Helotiales</taxon>
        <taxon>Ploettnerulaceae</taxon>
        <taxon>Cadophora</taxon>
    </lineage>
</organism>
<keyword evidence="4" id="KW-1185">Reference proteome</keyword>
<name>A0A8H7WDS8_9HELO</name>
<protein>
    <submittedName>
        <fullName evidence="3">Uncharacterized protein</fullName>
    </submittedName>
</protein>
<proteinExistence type="predicted"/>
<feature type="compositionally biased region" description="Polar residues" evidence="1">
    <location>
        <begin position="446"/>
        <end position="460"/>
    </location>
</feature>
<feature type="region of interest" description="Disordered" evidence="1">
    <location>
        <begin position="1"/>
        <end position="71"/>
    </location>
</feature>
<feature type="compositionally biased region" description="Basic residues" evidence="1">
    <location>
        <begin position="462"/>
        <end position="475"/>
    </location>
</feature>
<keyword evidence="2" id="KW-0472">Membrane</keyword>
<gene>
    <name evidence="3" type="ORF">IFR04_003802</name>
</gene>
<dbReference type="OrthoDB" id="3564630at2759"/>
<evidence type="ECO:0000313" key="4">
    <source>
        <dbReference type="Proteomes" id="UP000664132"/>
    </source>
</evidence>
<feature type="compositionally biased region" description="Low complexity" evidence="1">
    <location>
        <begin position="377"/>
        <end position="388"/>
    </location>
</feature>